<protein>
    <submittedName>
        <fullName evidence="1">Type III effector HopAA1-2</fullName>
    </submittedName>
</protein>
<sequence>MECSLTFPLFLALFDRNFSVLLSRKHSLRTSLTQDTAAQTSVDRDRISMHINQSAQQPPGVAMESFRTASDASLASSSVRSVSTTSCRDLQAITDYLKHHVFAAHRFSVIGSPDERDAALAHNEQIDALVKTRANRLYSEGETPATIAETFAKAEKFDRLATTASSAFENTPFAAASVLQYMQPAINKGDWLPTPLKPLTPLISGALSGAMDQVGTKMMDRARGDLHYLSTSPDKLHDAMAASVKRHSPALGRQVVDMGIAVQTFSALNVVRTVLAPALASRPSVQGAVDFGVSTAGGLVANAGFGDRMLSVQSRDHLRGGAFVLGMKDKKPKAALSEETDWLDAYKAIKSASYSGAALNAGKRMAGLPLDVATDGLKAVRSLVSATSLTKNGLALAGGYAGVSKLQKMATKNITDPATKAAVSQLSNLVGSVGVFAGWTTAGLATDPAVKKAESFIQDKVKSTASSTTSYVADQTVKLAKTVKDMSGEAISSTGASLRSTVNNLRHRSAPEADIEEGGISAFSRSETPFQLRRL</sequence>
<organism evidence="1 2">
    <name type="scientific">Pseudomonas cannabina</name>
    <dbReference type="NCBI Taxonomy" id="86840"/>
    <lineage>
        <taxon>Bacteria</taxon>
        <taxon>Pseudomonadati</taxon>
        <taxon>Pseudomonadota</taxon>
        <taxon>Gammaproteobacteria</taxon>
        <taxon>Pseudomonadales</taxon>
        <taxon>Pseudomonadaceae</taxon>
        <taxon>Pseudomonas</taxon>
    </lineage>
</organism>
<dbReference type="EMBL" id="RBPH01000025">
    <property type="protein sequence ID" value="RMN85301.1"/>
    <property type="molecule type" value="Genomic_DNA"/>
</dbReference>
<gene>
    <name evidence="1" type="ORF">ALQ53_04504</name>
</gene>
<proteinExistence type="predicted"/>
<evidence type="ECO:0000313" key="2">
    <source>
        <dbReference type="Proteomes" id="UP000269335"/>
    </source>
</evidence>
<evidence type="ECO:0000313" key="1">
    <source>
        <dbReference type="EMBL" id="RMN85301.1"/>
    </source>
</evidence>
<dbReference type="AlphaFoldDB" id="A0AB37QG68"/>
<reference evidence="1 2" key="1">
    <citation type="submission" date="2018-08" db="EMBL/GenBank/DDBJ databases">
        <title>Recombination of ecologically and evolutionarily significant loci maintains genetic cohesion in the Pseudomonas syringae species complex.</title>
        <authorList>
            <person name="Dillon M."/>
            <person name="Thakur S."/>
            <person name="Almeida R.N.D."/>
            <person name="Weir B.S."/>
            <person name="Guttman D.S."/>
        </authorList>
    </citation>
    <scope>NUCLEOTIDE SEQUENCE [LARGE SCALE GENOMIC DNA]</scope>
    <source>
        <strain evidence="1 2">ICMP 15201</strain>
    </source>
</reference>
<dbReference type="Proteomes" id="UP000269335">
    <property type="component" value="Unassembled WGS sequence"/>
</dbReference>
<name>A0AB37QG68_PSECA</name>
<accession>A0AB37QG68</accession>
<comment type="caution">
    <text evidence="1">The sequence shown here is derived from an EMBL/GenBank/DDBJ whole genome shotgun (WGS) entry which is preliminary data.</text>
</comment>